<dbReference type="InterPro" id="IPR025643">
    <property type="entry name" value="R2K_3"/>
</dbReference>
<sequence length="276" mass="30169">MLLVPADPLTPRRPDEHFADEAAAARELGIPVALVDHDAVAEDAAIAVSLVPQGDSVVVYRGWMMRSEHYAAMESALASRGVRLRTSAEHYREAHELPGWAQGVGAVTPCTCWTEGFGQSDFQDALARLGARAAVLRDYCKSLKHNWDEAMHIPDATNADAAWATAQRFLQLRGEDAVGGFVVREFEHFTGPEVRTWWVAGECVLIGPHPDNADSTIPDPDLTEVGPVVRALGQPFVSADLRRNIDGRWRLIEIGDGQVSDRPRSVPVAEFLAAIF</sequence>
<evidence type="ECO:0000313" key="2">
    <source>
        <dbReference type="EMBL" id="TDZ47482.1"/>
    </source>
</evidence>
<dbReference type="AlphaFoldDB" id="A0A4R8QU40"/>
<dbReference type="Proteomes" id="UP000295165">
    <property type="component" value="Unassembled WGS sequence"/>
</dbReference>
<comment type="caution">
    <text evidence="2">The sequence shown here is derived from an EMBL/GenBank/DDBJ whole genome shotgun (WGS) entry which is preliminary data.</text>
</comment>
<evidence type="ECO:0000313" key="3">
    <source>
        <dbReference type="Proteomes" id="UP000295165"/>
    </source>
</evidence>
<dbReference type="Pfam" id="PF14243">
    <property type="entry name" value="R2K_3"/>
    <property type="match status" value="1"/>
</dbReference>
<gene>
    <name evidence="2" type="ORF">CCUG63697_04536</name>
</gene>
<dbReference type="EMBL" id="PECC01000030">
    <property type="protein sequence ID" value="TDZ47482.1"/>
    <property type="molecule type" value="Genomic_DNA"/>
</dbReference>
<keyword evidence="3" id="KW-1185">Reference proteome</keyword>
<accession>A0A4R8QU40</accession>
<evidence type="ECO:0000259" key="1">
    <source>
        <dbReference type="Pfam" id="PF14243"/>
    </source>
</evidence>
<protein>
    <recommendedName>
        <fullName evidence="1">ATP-grasp domain-containing protein</fullName>
    </recommendedName>
</protein>
<name>A0A4R8QU40_9MYCO</name>
<reference evidence="2 3" key="1">
    <citation type="journal article" date="2019" name="Sci. Rep.">
        <title>Extended insight into the Mycobacterium chelonae-abscessus complex through whole genome sequencing of Mycobacterium salmoniphilum outbreak and Mycobacterium salmoniphilum-like strains.</title>
        <authorList>
            <person name="Behra P.R.K."/>
            <person name="Das S."/>
            <person name="Pettersson B.M.F."/>
            <person name="Shirreff L."/>
            <person name="DuCote T."/>
            <person name="Jacobsson K.G."/>
            <person name="Ennis D.G."/>
            <person name="Kirsebom L.A."/>
        </authorList>
    </citation>
    <scope>NUCLEOTIDE SEQUENCE [LARGE SCALE GENOMIC DNA]</scope>
    <source>
        <strain evidence="2 3">CCUG 63697</strain>
    </source>
</reference>
<feature type="domain" description="ATP-grasp" evidence="1">
    <location>
        <begin position="129"/>
        <end position="275"/>
    </location>
</feature>
<organism evidence="2 3">
    <name type="scientific">Mycobacteroides franklinii</name>
    <dbReference type="NCBI Taxonomy" id="948102"/>
    <lineage>
        <taxon>Bacteria</taxon>
        <taxon>Bacillati</taxon>
        <taxon>Actinomycetota</taxon>
        <taxon>Actinomycetes</taxon>
        <taxon>Mycobacteriales</taxon>
        <taxon>Mycobacteriaceae</taxon>
        <taxon>Mycobacteroides</taxon>
    </lineage>
</organism>
<dbReference type="RefSeq" id="WP_134051289.1">
    <property type="nucleotide sequence ID" value="NZ_PECB01000003.1"/>
</dbReference>
<proteinExistence type="predicted"/>